<accession>A0A425D2Z2</accession>
<evidence type="ECO:0008006" key="3">
    <source>
        <dbReference type="Google" id="ProtNLM"/>
    </source>
</evidence>
<organism evidence="1 2">
    <name type="scientific">Aphanomyces astaci</name>
    <name type="common">Crayfish plague agent</name>
    <dbReference type="NCBI Taxonomy" id="112090"/>
    <lineage>
        <taxon>Eukaryota</taxon>
        <taxon>Sar</taxon>
        <taxon>Stramenopiles</taxon>
        <taxon>Oomycota</taxon>
        <taxon>Saprolegniomycetes</taxon>
        <taxon>Saprolegniales</taxon>
        <taxon>Verrucalvaceae</taxon>
        <taxon>Aphanomyces</taxon>
    </lineage>
</organism>
<evidence type="ECO:0000313" key="2">
    <source>
        <dbReference type="Proteomes" id="UP000284702"/>
    </source>
</evidence>
<dbReference type="InterPro" id="IPR027443">
    <property type="entry name" value="IPNS-like_sf"/>
</dbReference>
<keyword evidence="2" id="KW-1185">Reference proteome</keyword>
<dbReference type="VEuPathDB" id="FungiDB:H257_04226"/>
<dbReference type="VEuPathDB" id="FungiDB:H257_04223"/>
<comment type="caution">
    <text evidence="1">The sequence shown here is derived from an EMBL/GenBank/DDBJ whole genome shotgun (WGS) entry which is preliminary data.</text>
</comment>
<evidence type="ECO:0000313" key="1">
    <source>
        <dbReference type="EMBL" id="RQM23678.1"/>
    </source>
</evidence>
<dbReference type="PANTHER" id="PTHR48420:SF1">
    <property type="entry name" value="NON-HAEM DIOXYGENASE N-TERMINAL DOMAIN-CONTAINING PROTEIN"/>
    <property type="match status" value="1"/>
</dbReference>
<protein>
    <recommendedName>
        <fullName evidence="3">Non-haem dioxygenase N-terminal domain-containing protein</fullName>
    </recommendedName>
</protein>
<sequence>MSQEQAQPAIRTANVSVVDYATLAQGGDCGALIEAAFGPDGLGILAVANVPDIEARRARCLPLAFKVATLSDEVKQKYELGSAYYSFGWSHGKESLQGKPDFSKGSYYNNPRTNRPTEDEHLMTTFPTMYHPNIWPTDEVPDLEPAFMSLGQLIIDTGLLVAKQCDAYVEIGESSQILTGGILQATPHAVRGPQVTGVNRETLAVFMSVEHDEPMRVPDTMDPHAAGQTTHLPAGVPSLLSRWKNSMLFHEFTAKTHKAYYDLQHHWSCSKSETDPTPRNGRWVFMAVSTFDVVTILRVRRRLWPSTTIARLQAVLELTSMQDVRVLDCFEVKPSMIMLVSLSDGFSAANSSPSGVFRDVLTLLAVELA</sequence>
<dbReference type="EMBL" id="MZMZ02002900">
    <property type="protein sequence ID" value="RQM23678.1"/>
    <property type="molecule type" value="Genomic_DNA"/>
</dbReference>
<dbReference type="SUPFAM" id="SSF51197">
    <property type="entry name" value="Clavaminate synthase-like"/>
    <property type="match status" value="1"/>
</dbReference>
<gene>
    <name evidence="1" type="ORF">B5M09_004752</name>
</gene>
<dbReference type="PANTHER" id="PTHR48420">
    <property type="entry name" value="NON-HAEM DIOXYGENASE N-TERMINAL DOMAIN-CONTAINING PROTEIN"/>
    <property type="match status" value="1"/>
</dbReference>
<dbReference type="Gene3D" id="2.60.120.330">
    <property type="entry name" value="B-lactam Antibiotic, Isopenicillin N Synthase, Chain"/>
    <property type="match status" value="2"/>
</dbReference>
<name>A0A425D2Z2_APHAT</name>
<dbReference type="AlphaFoldDB" id="A0A425D2Z2"/>
<proteinExistence type="predicted"/>
<dbReference type="Proteomes" id="UP000284702">
    <property type="component" value="Unassembled WGS sequence"/>
</dbReference>
<reference evidence="1" key="1">
    <citation type="submission" date="2018-07" db="EMBL/GenBank/DDBJ databases">
        <title>Annotation of Aphanomyces astaci genome assembly.</title>
        <authorList>
            <person name="Studholme D.J."/>
        </authorList>
    </citation>
    <scope>NUCLEOTIDE SEQUENCE [LARGE SCALE GENOMIC DNA]</scope>
    <source>
        <strain evidence="1">Pc</strain>
    </source>
</reference>